<dbReference type="RefSeq" id="XP_052115095.1">
    <property type="nucleotide sequence ID" value="XM_052259135.1"/>
</dbReference>
<organism evidence="1 2">
    <name type="scientific">Arachis duranensis</name>
    <name type="common">Wild peanut</name>
    <dbReference type="NCBI Taxonomy" id="130453"/>
    <lineage>
        <taxon>Eukaryota</taxon>
        <taxon>Viridiplantae</taxon>
        <taxon>Streptophyta</taxon>
        <taxon>Embryophyta</taxon>
        <taxon>Tracheophyta</taxon>
        <taxon>Spermatophyta</taxon>
        <taxon>Magnoliopsida</taxon>
        <taxon>eudicotyledons</taxon>
        <taxon>Gunneridae</taxon>
        <taxon>Pentapetalae</taxon>
        <taxon>rosids</taxon>
        <taxon>fabids</taxon>
        <taxon>Fabales</taxon>
        <taxon>Fabaceae</taxon>
        <taxon>Papilionoideae</taxon>
        <taxon>50 kb inversion clade</taxon>
        <taxon>dalbergioids sensu lato</taxon>
        <taxon>Dalbergieae</taxon>
        <taxon>Pterocarpus clade</taxon>
        <taxon>Arachis</taxon>
    </lineage>
</organism>
<proteinExistence type="predicted"/>
<reference evidence="1" key="1">
    <citation type="journal article" date="2016" name="Nat. Genet.">
        <title>The genome sequences of Arachis duranensis and Arachis ipaensis, the diploid ancestors of cultivated peanut.</title>
        <authorList>
            <person name="Bertioli D.J."/>
            <person name="Cannon S.B."/>
            <person name="Froenicke L."/>
            <person name="Huang G."/>
            <person name="Farmer A.D."/>
            <person name="Cannon E.K."/>
            <person name="Liu X."/>
            <person name="Gao D."/>
            <person name="Clevenger J."/>
            <person name="Dash S."/>
            <person name="Ren L."/>
            <person name="Moretzsohn M.C."/>
            <person name="Shirasawa K."/>
            <person name="Huang W."/>
            <person name="Vidigal B."/>
            <person name="Abernathy B."/>
            <person name="Chu Y."/>
            <person name="Niederhuth C.E."/>
            <person name="Umale P."/>
            <person name="Araujo A.C."/>
            <person name="Kozik A."/>
            <person name="Kim K.D."/>
            <person name="Burow M.D."/>
            <person name="Varshney R.K."/>
            <person name="Wang X."/>
            <person name="Zhang X."/>
            <person name="Barkley N."/>
            <person name="Guimaraes P.M."/>
            <person name="Isobe S."/>
            <person name="Guo B."/>
            <person name="Liao B."/>
            <person name="Stalker H.T."/>
            <person name="Schmitz R.J."/>
            <person name="Scheffler B.E."/>
            <person name="Leal-Bertioli S.C."/>
            <person name="Xun X."/>
            <person name="Jackson S.A."/>
            <person name="Michelmore R."/>
            <person name="Ozias-Akins P."/>
        </authorList>
    </citation>
    <scope>NUCLEOTIDE SEQUENCE [LARGE SCALE GENOMIC DNA]</scope>
    <source>
        <strain evidence="1">cv. V14167</strain>
    </source>
</reference>
<reference evidence="2" key="2">
    <citation type="submission" date="2025-08" db="UniProtKB">
        <authorList>
            <consortium name="RefSeq"/>
        </authorList>
    </citation>
    <scope>IDENTIFICATION</scope>
    <source>
        <tissue evidence="2">Whole plant</tissue>
    </source>
</reference>
<keyword evidence="1" id="KW-1185">Reference proteome</keyword>
<protein>
    <submittedName>
        <fullName evidence="2">Uncharacterized protein LOC110279550</fullName>
    </submittedName>
</protein>
<dbReference type="KEGG" id="adu:110279550"/>
<accession>A0A9C6TEH0</accession>
<evidence type="ECO:0000313" key="2">
    <source>
        <dbReference type="RefSeq" id="XP_052115095.1"/>
    </source>
</evidence>
<gene>
    <name evidence="2" type="primary">LOC110279550</name>
</gene>
<name>A0A9C6TEH0_ARADU</name>
<dbReference type="AlphaFoldDB" id="A0A9C6TEH0"/>
<sequence>MLCCVKRVGMFLLMWRKEELYPSGCSHCGSSCYTAPKKSWIPAVKAGGNFIDPEWLDASPRQRSSISSDGTDREAELIHGLWLVLTPLRHCHCSFLLWFSFGDTIASHGLG</sequence>
<evidence type="ECO:0000313" key="1">
    <source>
        <dbReference type="Proteomes" id="UP000515211"/>
    </source>
</evidence>
<dbReference type="Proteomes" id="UP000515211">
    <property type="component" value="Chromosome 3"/>
</dbReference>
<dbReference type="GeneID" id="110279550"/>